<gene>
    <name evidence="1" type="ORF">RMR22_20050</name>
</gene>
<organism evidence="1">
    <name type="scientific">Agrobacterium rosae</name>
    <dbReference type="NCBI Taxonomy" id="1972867"/>
    <lineage>
        <taxon>Bacteria</taxon>
        <taxon>Pseudomonadati</taxon>
        <taxon>Pseudomonadota</taxon>
        <taxon>Alphaproteobacteria</taxon>
        <taxon>Hyphomicrobiales</taxon>
        <taxon>Rhizobiaceae</taxon>
        <taxon>Rhizobium/Agrobacterium group</taxon>
        <taxon>Agrobacterium</taxon>
    </lineage>
</organism>
<dbReference type="AlphaFoldDB" id="A0AAW9FPZ5"/>
<evidence type="ECO:0000313" key="1">
    <source>
        <dbReference type="EMBL" id="MDX8304554.1"/>
    </source>
</evidence>
<accession>A0AAW9FPZ5</accession>
<proteinExistence type="predicted"/>
<sequence>MASKSAVAKKMRESISYEPQEFALRHGIHLEDARRILTLHKDDRDSSNRAAHNLNGLN</sequence>
<evidence type="ECO:0008006" key="2">
    <source>
        <dbReference type="Google" id="ProtNLM"/>
    </source>
</evidence>
<dbReference type="RefSeq" id="WP_320203260.1">
    <property type="nucleotide sequence ID" value="NZ_CP133552.1"/>
</dbReference>
<protein>
    <recommendedName>
        <fullName evidence="2">DUF3606 domain-containing protein</fullName>
    </recommendedName>
</protein>
<reference evidence="1" key="1">
    <citation type="journal article" date="2023" name="Phytobiomes J">
        <title>Deciphering the key players within the bacterial microbiota associated with aerial crown gall tumors on rhododendron: Insights into the gallobiome.</title>
        <authorList>
            <person name="Kuzmanovic N."/>
            <person name="Nesme J."/>
            <person name="Wolf J."/>
            <person name="Neumann-Schaal M."/>
            <person name="Petersen J."/>
            <person name="Fernandez-Gnecco G."/>
            <person name="Sproeer C."/>
            <person name="Bunk B."/>
            <person name="Overmann J."/>
            <person name="Sorensen S.J."/>
            <person name="Idczak E."/>
            <person name="Smalla K."/>
        </authorList>
    </citation>
    <scope>NUCLEOTIDE SEQUENCE</scope>
    <source>
        <strain evidence="1">Rho-11.1</strain>
    </source>
</reference>
<dbReference type="EMBL" id="JAVRAF010000008">
    <property type="protein sequence ID" value="MDX8304554.1"/>
    <property type="molecule type" value="Genomic_DNA"/>
</dbReference>
<name>A0AAW9FPZ5_9HYPH</name>
<comment type="caution">
    <text evidence="1">The sequence shown here is derived from an EMBL/GenBank/DDBJ whole genome shotgun (WGS) entry which is preliminary data.</text>
</comment>